<evidence type="ECO:0000256" key="8">
    <source>
        <dbReference type="ARBA" id="ARBA00033228"/>
    </source>
</evidence>
<feature type="binding site" evidence="11">
    <location>
        <position position="268"/>
    </location>
    <ligand>
        <name>NAD(+)</name>
        <dbReference type="ChEBI" id="CHEBI:57540"/>
    </ligand>
</feature>
<dbReference type="RefSeq" id="WP_091696370.1">
    <property type="nucleotide sequence ID" value="NZ_FPBF01000006.1"/>
</dbReference>
<reference evidence="15" key="1">
    <citation type="submission" date="2016-10" db="EMBL/GenBank/DDBJ databases">
        <authorList>
            <person name="Varghese N."/>
            <person name="Submissions S."/>
        </authorList>
    </citation>
    <scope>NUCLEOTIDE SEQUENCE [LARGE SCALE GENOMIC DNA]</scope>
    <source>
        <strain evidence="15">DSM 23445</strain>
    </source>
</reference>
<evidence type="ECO:0000256" key="3">
    <source>
        <dbReference type="ARBA" id="ARBA00012847"/>
    </source>
</evidence>
<evidence type="ECO:0000259" key="13">
    <source>
        <dbReference type="SMART" id="SM01003"/>
    </source>
</evidence>
<evidence type="ECO:0000256" key="2">
    <source>
        <dbReference type="ARBA" id="ARBA00011245"/>
    </source>
</evidence>
<dbReference type="OrthoDB" id="1141481at2"/>
<dbReference type="InterPro" id="IPR007886">
    <property type="entry name" value="AlaDH/PNT_N"/>
</dbReference>
<organism evidence="14 15">
    <name type="scientific">Algoriphagus locisalis</name>
    <dbReference type="NCBI Taxonomy" id="305507"/>
    <lineage>
        <taxon>Bacteria</taxon>
        <taxon>Pseudomonadati</taxon>
        <taxon>Bacteroidota</taxon>
        <taxon>Cytophagia</taxon>
        <taxon>Cytophagales</taxon>
        <taxon>Cyclobacteriaceae</taxon>
        <taxon>Algoriphagus</taxon>
    </lineage>
</organism>
<dbReference type="PIRSF" id="PIRSF018250">
    <property type="entry name" value="Saccharopine_DH_Lys"/>
    <property type="match status" value="1"/>
</dbReference>
<dbReference type="EC" id="1.5.1.7" evidence="3"/>
<evidence type="ECO:0000256" key="5">
    <source>
        <dbReference type="ARBA" id="ARBA00022605"/>
    </source>
</evidence>
<evidence type="ECO:0000256" key="4">
    <source>
        <dbReference type="ARBA" id="ARBA00021221"/>
    </source>
</evidence>
<evidence type="ECO:0000259" key="12">
    <source>
        <dbReference type="SMART" id="SM01002"/>
    </source>
</evidence>
<dbReference type="SUPFAM" id="SSF52283">
    <property type="entry name" value="Formate/glycerate dehydrogenase catalytic domain-like"/>
    <property type="match status" value="1"/>
</dbReference>
<dbReference type="SMART" id="SM01003">
    <property type="entry name" value="AlaDh_PNT_N"/>
    <property type="match status" value="1"/>
</dbReference>
<dbReference type="GO" id="GO:0004754">
    <property type="term" value="F:saccharopine dehydrogenase (NAD+, L-lysine-forming) activity"/>
    <property type="evidence" value="ECO:0007669"/>
    <property type="project" value="UniProtKB-EC"/>
</dbReference>
<feature type="binding site" evidence="11">
    <location>
        <position position="295"/>
    </location>
    <ligand>
        <name>NAD(+)</name>
        <dbReference type="ChEBI" id="CHEBI:57540"/>
    </ligand>
</feature>
<gene>
    <name evidence="14" type="ORF">SAMN04489724_3811</name>
</gene>
<evidence type="ECO:0000256" key="6">
    <source>
        <dbReference type="ARBA" id="ARBA00023002"/>
    </source>
</evidence>
<keyword evidence="6" id="KW-0560">Oxidoreductase</keyword>
<feature type="domain" description="Alanine dehydrogenase/pyridine nucleotide transhydrogenase N-terminal" evidence="13">
    <location>
        <begin position="4"/>
        <end position="137"/>
    </location>
</feature>
<dbReference type="SMART" id="SM01002">
    <property type="entry name" value="AlaDh_PNT_C"/>
    <property type="match status" value="1"/>
</dbReference>
<feature type="active site" description="Proton donor" evidence="10">
    <location>
        <position position="91"/>
    </location>
</feature>
<dbReference type="Proteomes" id="UP000199673">
    <property type="component" value="Unassembled WGS sequence"/>
</dbReference>
<dbReference type="Pfam" id="PF05222">
    <property type="entry name" value="AlaDh_PNT_N"/>
    <property type="match status" value="1"/>
</dbReference>
<evidence type="ECO:0000256" key="10">
    <source>
        <dbReference type="PIRSR" id="PIRSR018250-1"/>
    </source>
</evidence>
<dbReference type="InterPro" id="IPR027281">
    <property type="entry name" value="Lys1"/>
</dbReference>
<dbReference type="AlphaFoldDB" id="A0A1I7DA02"/>
<comment type="pathway">
    <text evidence="1">Amino-acid biosynthesis; L-lysine biosynthesis via AAA pathway; L-lysine from L-alpha-aminoadipate (fungal route): step 3/3.</text>
</comment>
<evidence type="ECO:0000313" key="14">
    <source>
        <dbReference type="EMBL" id="SFU08445.1"/>
    </source>
</evidence>
<keyword evidence="7" id="KW-1015">Disulfide bond</keyword>
<dbReference type="PANTHER" id="PTHR11133">
    <property type="entry name" value="SACCHAROPINE DEHYDROGENASE"/>
    <property type="match status" value="1"/>
</dbReference>
<dbReference type="CDD" id="cd05199">
    <property type="entry name" value="SDH_like"/>
    <property type="match status" value="1"/>
</dbReference>
<evidence type="ECO:0000256" key="11">
    <source>
        <dbReference type="PIRSR" id="PIRSR018250-3"/>
    </source>
</evidence>
<dbReference type="UniPathway" id="UPA00033">
    <property type="reaction ID" value="UER00034"/>
</dbReference>
<dbReference type="InterPro" id="IPR051168">
    <property type="entry name" value="AASS"/>
</dbReference>
<feature type="active site" description="Proton acceptor" evidence="10">
    <location>
        <position position="73"/>
    </location>
</feature>
<protein>
    <recommendedName>
        <fullName evidence="4">Saccharopine dehydrogenase [NAD(+), L-lysine-forming]</fullName>
        <ecNumber evidence="3">1.5.1.7</ecNumber>
    </recommendedName>
    <alternativeName>
        <fullName evidence="8">Lysine--2-oxoglutarate reductase</fullName>
    </alternativeName>
</protein>
<feature type="binding site" evidence="11">
    <location>
        <position position="227"/>
    </location>
    <ligand>
        <name>NAD(+)</name>
        <dbReference type="ChEBI" id="CHEBI:57540"/>
    </ligand>
</feature>
<name>A0A1I7DA02_9BACT</name>
<feature type="binding site" evidence="11">
    <location>
        <begin position="341"/>
        <end position="344"/>
    </location>
    <ligand>
        <name>NAD(+)</name>
        <dbReference type="ChEBI" id="CHEBI:57540"/>
    </ligand>
</feature>
<accession>A0A1I7DA02</accession>
<comment type="subunit">
    <text evidence="2">Monomer.</text>
</comment>
<keyword evidence="5" id="KW-0028">Amino-acid biosynthesis</keyword>
<dbReference type="GO" id="GO:0019878">
    <property type="term" value="P:lysine biosynthetic process via aminoadipic acid"/>
    <property type="evidence" value="ECO:0007669"/>
    <property type="project" value="UniProtKB-UniPathway"/>
</dbReference>
<keyword evidence="11" id="KW-0520">NAD</keyword>
<comment type="catalytic activity">
    <reaction evidence="9">
        <text>L-saccharopine + NAD(+) + H2O = L-lysine + 2-oxoglutarate + NADH + H(+)</text>
        <dbReference type="Rhea" id="RHEA:12440"/>
        <dbReference type="ChEBI" id="CHEBI:15377"/>
        <dbReference type="ChEBI" id="CHEBI:15378"/>
        <dbReference type="ChEBI" id="CHEBI:16810"/>
        <dbReference type="ChEBI" id="CHEBI:32551"/>
        <dbReference type="ChEBI" id="CHEBI:57540"/>
        <dbReference type="ChEBI" id="CHEBI:57945"/>
        <dbReference type="ChEBI" id="CHEBI:57951"/>
        <dbReference type="EC" id="1.5.1.7"/>
    </reaction>
</comment>
<evidence type="ECO:0000256" key="1">
    <source>
        <dbReference type="ARBA" id="ARBA00004884"/>
    </source>
</evidence>
<dbReference type="InterPro" id="IPR007698">
    <property type="entry name" value="AlaDH/PNT_NAD(H)-bd"/>
</dbReference>
<evidence type="ECO:0000256" key="9">
    <source>
        <dbReference type="ARBA" id="ARBA00047860"/>
    </source>
</evidence>
<dbReference type="STRING" id="305507.SAMN04489724_3811"/>
<evidence type="ECO:0000313" key="15">
    <source>
        <dbReference type="Proteomes" id="UP000199673"/>
    </source>
</evidence>
<dbReference type="PANTHER" id="PTHR11133:SF22">
    <property type="entry name" value="ALPHA-AMINOADIPIC SEMIALDEHYDE SYNTHASE, MITOCHONDRIAL"/>
    <property type="match status" value="1"/>
</dbReference>
<proteinExistence type="predicted"/>
<keyword evidence="15" id="KW-1185">Reference proteome</keyword>
<sequence length="402" mass="45433">MKIGIIREGKNPPDKRVPFTPEQLKGIQEDYKGKLTIQVQSSPFRGFSDQEFLDAGIEVVDDISDCDVIFGVKEIPVDSLIEGKIYLFFSHTIKKQENNRKLLQVVLDKKIRLIDYEVLKNEEGNRVVAFGRWAGIVGAYNAFWTYGKKTDLFDMKRANECSGLYELHDELAKVQLPPVKIILTGSGRVGNGAKEILNSLKIREVSVHDFLHLYFDEPVYVQLTSADYNRRKSDGGFNKQEFYSFPERYESHFQKFAEAGEMLISGAYWNPDAPRLFELKDIAEEDFQLSVIADVSCDVGGAIPTTITSSTINDPVYDVDRQTGEKIPAFGSQTSISVMAIDNLPCELPRESSQEFGIQLSEWVIPALLEENSGILERATIARDGDLTIEFIYLTDFVNHDE</sequence>
<dbReference type="EMBL" id="FPBF01000006">
    <property type="protein sequence ID" value="SFU08445.1"/>
    <property type="molecule type" value="Genomic_DNA"/>
</dbReference>
<dbReference type="Gene3D" id="3.40.50.720">
    <property type="entry name" value="NAD(P)-binding Rossmann-like Domain"/>
    <property type="match status" value="2"/>
</dbReference>
<feature type="binding site" evidence="11">
    <location>
        <begin position="187"/>
        <end position="188"/>
    </location>
    <ligand>
        <name>NAD(+)</name>
        <dbReference type="ChEBI" id="CHEBI:57540"/>
    </ligand>
</feature>
<feature type="domain" description="Alanine dehydrogenase/pyridine nucleotide transhydrogenase NAD(H)-binding" evidence="12">
    <location>
        <begin position="165"/>
        <end position="340"/>
    </location>
</feature>
<evidence type="ECO:0000256" key="7">
    <source>
        <dbReference type="ARBA" id="ARBA00023157"/>
    </source>
</evidence>